<dbReference type="SUPFAM" id="SSF49842">
    <property type="entry name" value="TNF-like"/>
    <property type="match status" value="1"/>
</dbReference>
<sequence length="165" mass="17846">MGKNGKNKNLVRASAFRAVNVTTPQPVPANSPIKVIFPTQQFDLAGEYNPNSSTFIPENDGVYLILASVGFAPANPNLDYRARIEIRVNGNPAVAIDNDFFGGGTPFVNSVQVSTILNLKENDVVEVFAQSNIAGTIDTGEDGSRFEAARFPSPLRKDDDKEDDD</sequence>
<protein>
    <submittedName>
        <fullName evidence="2">ABC transporter permease</fullName>
    </submittedName>
</protein>
<evidence type="ECO:0000313" key="2">
    <source>
        <dbReference type="EMBL" id="MFC0476284.1"/>
    </source>
</evidence>
<evidence type="ECO:0000313" key="3">
    <source>
        <dbReference type="Proteomes" id="UP001589738"/>
    </source>
</evidence>
<accession>A0ABV6KSH3</accession>
<evidence type="ECO:0000256" key="1">
    <source>
        <dbReference type="SAM" id="MobiDB-lite"/>
    </source>
</evidence>
<feature type="region of interest" description="Disordered" evidence="1">
    <location>
        <begin position="139"/>
        <end position="165"/>
    </location>
</feature>
<keyword evidence="3" id="KW-1185">Reference proteome</keyword>
<gene>
    <name evidence="2" type="ORF">ACFFHF_13690</name>
</gene>
<dbReference type="InterPro" id="IPR008983">
    <property type="entry name" value="Tumour_necrosis_fac-like_dom"/>
</dbReference>
<dbReference type="RefSeq" id="WP_377058400.1">
    <property type="nucleotide sequence ID" value="NZ_JBHLUU010000098.1"/>
</dbReference>
<proteinExistence type="predicted"/>
<dbReference type="EMBL" id="JBHLUU010000098">
    <property type="protein sequence ID" value="MFC0476284.1"/>
    <property type="molecule type" value="Genomic_DNA"/>
</dbReference>
<organism evidence="2 3">
    <name type="scientific">Robertmurraya beringensis</name>
    <dbReference type="NCBI Taxonomy" id="641660"/>
    <lineage>
        <taxon>Bacteria</taxon>
        <taxon>Bacillati</taxon>
        <taxon>Bacillota</taxon>
        <taxon>Bacilli</taxon>
        <taxon>Bacillales</taxon>
        <taxon>Bacillaceae</taxon>
        <taxon>Robertmurraya</taxon>
    </lineage>
</organism>
<dbReference type="Proteomes" id="UP001589738">
    <property type="component" value="Unassembled WGS sequence"/>
</dbReference>
<name>A0ABV6KSH3_9BACI</name>
<reference evidence="2 3" key="1">
    <citation type="submission" date="2024-09" db="EMBL/GenBank/DDBJ databases">
        <authorList>
            <person name="Sun Q."/>
            <person name="Mori K."/>
        </authorList>
    </citation>
    <scope>NUCLEOTIDE SEQUENCE [LARGE SCALE GENOMIC DNA]</scope>
    <source>
        <strain evidence="2 3">CGMCC 1.9126</strain>
    </source>
</reference>
<comment type="caution">
    <text evidence="2">The sequence shown here is derived from an EMBL/GenBank/DDBJ whole genome shotgun (WGS) entry which is preliminary data.</text>
</comment>
<dbReference type="Gene3D" id="2.60.120.40">
    <property type="match status" value="1"/>
</dbReference>